<keyword evidence="2" id="KW-1185">Reference proteome</keyword>
<evidence type="ECO:0008006" key="3">
    <source>
        <dbReference type="Google" id="ProtNLM"/>
    </source>
</evidence>
<evidence type="ECO:0000313" key="1">
    <source>
        <dbReference type="EMBL" id="MFC0274999.1"/>
    </source>
</evidence>
<dbReference type="EMBL" id="JBHLVO010000063">
    <property type="protein sequence ID" value="MFC0274999.1"/>
    <property type="molecule type" value="Genomic_DNA"/>
</dbReference>
<dbReference type="Gene3D" id="1.10.10.10">
    <property type="entry name" value="Winged helix-like DNA-binding domain superfamily/Winged helix DNA-binding domain"/>
    <property type="match status" value="1"/>
</dbReference>
<dbReference type="RefSeq" id="WP_378939770.1">
    <property type="nucleotide sequence ID" value="NZ_JBHLVO010000063.1"/>
</dbReference>
<sequence length="79" mass="8920">MNEDLYVINGKVSILTSLLNDKEPSPEACDVTSEDFVKICEEMYNEGLISHTNFGNMLNAEVTDKGVNYFDSITNRLRI</sequence>
<protein>
    <recommendedName>
        <fullName evidence="3">ArnR1-like winged helix-turn-helix domain-containing protein</fullName>
    </recommendedName>
</protein>
<comment type="caution">
    <text evidence="1">The sequence shown here is derived from an EMBL/GenBank/DDBJ whole genome shotgun (WGS) entry which is preliminary data.</text>
</comment>
<accession>A0ABV6GMT3</accession>
<organism evidence="1 2">
    <name type="scientific">Metabacillus herbersteinensis</name>
    <dbReference type="NCBI Taxonomy" id="283816"/>
    <lineage>
        <taxon>Bacteria</taxon>
        <taxon>Bacillati</taxon>
        <taxon>Bacillota</taxon>
        <taxon>Bacilli</taxon>
        <taxon>Bacillales</taxon>
        <taxon>Bacillaceae</taxon>
        <taxon>Metabacillus</taxon>
    </lineage>
</organism>
<name>A0ABV6GMT3_9BACI</name>
<dbReference type="InterPro" id="IPR036388">
    <property type="entry name" value="WH-like_DNA-bd_sf"/>
</dbReference>
<evidence type="ECO:0000313" key="2">
    <source>
        <dbReference type="Proteomes" id="UP001589854"/>
    </source>
</evidence>
<proteinExistence type="predicted"/>
<reference evidence="1 2" key="1">
    <citation type="submission" date="2024-09" db="EMBL/GenBank/DDBJ databases">
        <authorList>
            <person name="Sun Q."/>
            <person name="Mori K."/>
        </authorList>
    </citation>
    <scope>NUCLEOTIDE SEQUENCE [LARGE SCALE GENOMIC DNA]</scope>
    <source>
        <strain evidence="1 2">CCM 7228</strain>
    </source>
</reference>
<gene>
    <name evidence="1" type="ORF">ACFFIX_27260</name>
</gene>
<dbReference type="Proteomes" id="UP001589854">
    <property type="component" value="Unassembled WGS sequence"/>
</dbReference>